<dbReference type="AlphaFoldDB" id="A0AA39XQI6"/>
<sequence length="165" mass="18797">MKRAHPSDGAFAMTFRPRSPPGSLTRNDAGRSAHEEPFATEDGRRKWLMDERESLHESIINYAGYAEYIAGMVEDEGKTVSSIPTGLYFAFVRSLRQLAKLNILIEECEKDKRLLMGDITFWREKYKDTTAKDMVGMDKPPMMTKNSYANMPIRCCENYLEAGAL</sequence>
<dbReference type="Proteomes" id="UP001175001">
    <property type="component" value="Unassembled WGS sequence"/>
</dbReference>
<protein>
    <submittedName>
        <fullName evidence="2">Uncharacterized protein</fullName>
    </submittedName>
</protein>
<feature type="region of interest" description="Disordered" evidence="1">
    <location>
        <begin position="1"/>
        <end position="37"/>
    </location>
</feature>
<evidence type="ECO:0000256" key="1">
    <source>
        <dbReference type="SAM" id="MobiDB-lite"/>
    </source>
</evidence>
<gene>
    <name evidence="2" type="ORF">DIS24_g9898</name>
</gene>
<evidence type="ECO:0000313" key="3">
    <source>
        <dbReference type="Proteomes" id="UP001175001"/>
    </source>
</evidence>
<accession>A0AA39XQI6</accession>
<organism evidence="2 3">
    <name type="scientific">Lasiodiplodia hormozganensis</name>
    <dbReference type="NCBI Taxonomy" id="869390"/>
    <lineage>
        <taxon>Eukaryota</taxon>
        <taxon>Fungi</taxon>
        <taxon>Dikarya</taxon>
        <taxon>Ascomycota</taxon>
        <taxon>Pezizomycotina</taxon>
        <taxon>Dothideomycetes</taxon>
        <taxon>Dothideomycetes incertae sedis</taxon>
        <taxon>Botryosphaeriales</taxon>
        <taxon>Botryosphaeriaceae</taxon>
        <taxon>Lasiodiplodia</taxon>
    </lineage>
</organism>
<keyword evidence="3" id="KW-1185">Reference proteome</keyword>
<comment type="caution">
    <text evidence="2">The sequence shown here is derived from an EMBL/GenBank/DDBJ whole genome shotgun (WGS) entry which is preliminary data.</text>
</comment>
<reference evidence="2" key="1">
    <citation type="submission" date="2023-06" db="EMBL/GenBank/DDBJ databases">
        <title>Multi-omics analyses reveal the molecular pathogenesis toolkit of Lasiodiplodia hormozganensis, a cross-kingdom pathogen.</title>
        <authorList>
            <person name="Felix C."/>
            <person name="Meneses R."/>
            <person name="Goncalves M.F.M."/>
            <person name="Tilleman L."/>
            <person name="Duarte A.S."/>
            <person name="Jorrin-Novo J.V."/>
            <person name="Van De Peer Y."/>
            <person name="Deforce D."/>
            <person name="Van Nieuwerburgh F."/>
            <person name="Esteves A.C."/>
            <person name="Alves A."/>
        </authorList>
    </citation>
    <scope>NUCLEOTIDE SEQUENCE</scope>
    <source>
        <strain evidence="2">CBS 339.90</strain>
    </source>
</reference>
<evidence type="ECO:0000313" key="2">
    <source>
        <dbReference type="EMBL" id="KAK0638369.1"/>
    </source>
</evidence>
<proteinExistence type="predicted"/>
<name>A0AA39XQI6_9PEZI</name>
<feature type="compositionally biased region" description="Basic and acidic residues" evidence="1">
    <location>
        <begin position="28"/>
        <end position="37"/>
    </location>
</feature>
<dbReference type="EMBL" id="JAUJDW010000095">
    <property type="protein sequence ID" value="KAK0638369.1"/>
    <property type="molecule type" value="Genomic_DNA"/>
</dbReference>